<dbReference type="NCBIfam" id="TIGR00666">
    <property type="entry name" value="PBP4"/>
    <property type="match status" value="1"/>
</dbReference>
<dbReference type="InterPro" id="IPR000667">
    <property type="entry name" value="Peptidase_S13"/>
</dbReference>
<sequence>MGVFLFWASSVTAISPVMPLKLSQNGDYANQSFCPTEFATEIETLLQRSEFVRSYWGIFIAEEKTQAVLYQHNADQLFVPASNTKLLTTAAALLTLGPNYQLQTPFYGQGQAPVLEALTIIAQGDPTLTRDSLTAIAAQLQTKGITAIKTLVLEDNSAPENRLNPTWEWEDIHYDYAPPINRAILNQNTVTLTLTGKKIGEPAQITWSEPLAAQQWQVVNQTRTVAANPSQNIQIQGLLAQNTLVVTGELSLGSQEINGVAIPDPTLYFLQTFQQLLKQQGIQVDRVMMTNQANLDRTQIPLLTITSPKLGTMIQTTNQDSNNLYAESLLNLLNPLHKAGSEPVKTALQSLGLDPNTYFLKDGSGLSRQNLVSPRLLGQLLLQINKTPFAKTYQDSLAIAGQNGTLKNRFLQTALVGKLQAKTGTLSGITSLAGYLANIQNQTLIFSILVNNSDRTAPELRQTIDQILQKAYTLQPCAISHTP</sequence>
<proteinExistence type="inferred from homology"/>
<organism evidence="3">
    <name type="scientific">Woronichinia naegeliana WA131</name>
    <dbReference type="NCBI Taxonomy" id="2824559"/>
    <lineage>
        <taxon>Bacteria</taxon>
        <taxon>Bacillati</taxon>
        <taxon>Cyanobacteriota</taxon>
        <taxon>Cyanophyceae</taxon>
        <taxon>Synechococcales</taxon>
        <taxon>Coelosphaeriaceae</taxon>
        <taxon>Woronichinia</taxon>
    </lineage>
</organism>
<evidence type="ECO:0000256" key="2">
    <source>
        <dbReference type="ARBA" id="ARBA00022801"/>
    </source>
</evidence>
<dbReference type="Gene3D" id="3.40.710.10">
    <property type="entry name" value="DD-peptidase/beta-lactamase superfamily"/>
    <property type="match status" value="2"/>
</dbReference>
<dbReference type="GO" id="GO:0000270">
    <property type="term" value="P:peptidoglycan metabolic process"/>
    <property type="evidence" value="ECO:0007669"/>
    <property type="project" value="TreeGrafter"/>
</dbReference>
<protein>
    <submittedName>
        <fullName evidence="3">D-alanyl-D-alanine carboxypeptidase/D-alanyl-D-alanine-endopeptidase</fullName>
        <ecNumber evidence="3">3.4.16.4</ecNumber>
    </submittedName>
</protein>
<gene>
    <name evidence="3" type="primary">dacB</name>
    <name evidence="3" type="ORF">KA717_34370</name>
</gene>
<accession>A0A977KV99</accession>
<dbReference type="Proteomes" id="UP001065613">
    <property type="component" value="Chromosome"/>
</dbReference>
<keyword evidence="2 3" id="KW-0378">Hydrolase</keyword>
<dbReference type="PANTHER" id="PTHR30023">
    <property type="entry name" value="D-ALANYL-D-ALANINE CARBOXYPEPTIDASE"/>
    <property type="match status" value="1"/>
</dbReference>
<dbReference type="Gene3D" id="3.50.80.20">
    <property type="entry name" value="D-Ala-D-Ala carboxypeptidase C, peptidase S13"/>
    <property type="match status" value="1"/>
</dbReference>
<dbReference type="AlphaFoldDB" id="A0A977KV99"/>
<dbReference type="InterPro" id="IPR012338">
    <property type="entry name" value="Beta-lactam/transpept-like"/>
</dbReference>
<evidence type="ECO:0000313" key="3">
    <source>
        <dbReference type="EMBL" id="UXE60548.1"/>
    </source>
</evidence>
<keyword evidence="3" id="KW-0121">Carboxypeptidase</keyword>
<dbReference type="GO" id="GO:0009002">
    <property type="term" value="F:serine-type D-Ala-D-Ala carboxypeptidase activity"/>
    <property type="evidence" value="ECO:0007669"/>
    <property type="project" value="UniProtKB-EC"/>
</dbReference>
<dbReference type="EC" id="3.4.16.4" evidence="3"/>
<dbReference type="GO" id="GO:0006508">
    <property type="term" value="P:proteolysis"/>
    <property type="evidence" value="ECO:0007669"/>
    <property type="project" value="InterPro"/>
</dbReference>
<dbReference type="SUPFAM" id="SSF56601">
    <property type="entry name" value="beta-lactamase/transpeptidase-like"/>
    <property type="match status" value="1"/>
</dbReference>
<evidence type="ECO:0000256" key="1">
    <source>
        <dbReference type="ARBA" id="ARBA00006096"/>
    </source>
</evidence>
<keyword evidence="3" id="KW-0645">Protease</keyword>
<comment type="similarity">
    <text evidence="1">Belongs to the peptidase S13 family.</text>
</comment>
<dbReference type="Pfam" id="PF02113">
    <property type="entry name" value="Peptidase_S13"/>
    <property type="match status" value="1"/>
</dbReference>
<dbReference type="EMBL" id="CP073041">
    <property type="protein sequence ID" value="UXE60548.1"/>
    <property type="molecule type" value="Genomic_DNA"/>
</dbReference>
<dbReference type="KEGG" id="wna:KA717_34370"/>
<reference evidence="3" key="1">
    <citation type="submission" date="2021-04" db="EMBL/GenBank/DDBJ databases">
        <title>Genome sequence of Woronichinia naegeliana from Washington state freshwater lake bloom.</title>
        <authorList>
            <person name="Dreher T.W."/>
        </authorList>
    </citation>
    <scope>NUCLEOTIDE SEQUENCE</scope>
    <source>
        <strain evidence="3">WA131</strain>
    </source>
</reference>
<name>A0A977KV99_9CYAN</name>
<dbReference type="PRINTS" id="PR00922">
    <property type="entry name" value="DADACBPTASE3"/>
</dbReference>
<dbReference type="PANTHER" id="PTHR30023:SF0">
    <property type="entry name" value="PENICILLIN-SENSITIVE CARBOXYPEPTIDASE A"/>
    <property type="match status" value="1"/>
</dbReference>